<feature type="transmembrane region" description="Helical" evidence="1">
    <location>
        <begin position="12"/>
        <end position="34"/>
    </location>
</feature>
<dbReference type="PATRIC" id="fig|1807.14.peg.3810"/>
<evidence type="ECO:0000313" key="2">
    <source>
        <dbReference type="EMBL" id="KMO73713.1"/>
    </source>
</evidence>
<evidence type="ECO:0008006" key="4">
    <source>
        <dbReference type="Google" id="ProtNLM"/>
    </source>
</evidence>
<keyword evidence="1" id="KW-0472">Membrane</keyword>
<reference evidence="2 3" key="1">
    <citation type="journal article" date="2015" name="Genome Biol. Evol.">
        <title>Characterization of Three Mycobacterium spp. with Potential Use in Bioremediation by Genome Sequencing and Comparative Genomics.</title>
        <authorList>
            <person name="Das S."/>
            <person name="Pettersson B.M."/>
            <person name="Behra P.R."/>
            <person name="Ramesh M."/>
            <person name="Dasgupta S."/>
            <person name="Bhattacharya A."/>
            <person name="Kirsebom L.A."/>
        </authorList>
    </citation>
    <scope>NUCLEOTIDE SEQUENCE [LARGE SCALE GENOMIC DNA]</scope>
    <source>
        <strain evidence="2 3">DSM 44075</strain>
    </source>
</reference>
<organism evidence="2 3">
    <name type="scientific">Mycolicibacterium obuense</name>
    <dbReference type="NCBI Taxonomy" id="1807"/>
    <lineage>
        <taxon>Bacteria</taxon>
        <taxon>Bacillati</taxon>
        <taxon>Actinomycetota</taxon>
        <taxon>Actinomycetes</taxon>
        <taxon>Mycobacteriales</taxon>
        <taxon>Mycobacteriaceae</taxon>
        <taxon>Mycolicibacterium</taxon>
    </lineage>
</organism>
<feature type="transmembrane region" description="Helical" evidence="1">
    <location>
        <begin position="140"/>
        <end position="158"/>
    </location>
</feature>
<gene>
    <name evidence="2" type="ORF">MOBUDSM44075_03788</name>
</gene>
<proteinExistence type="predicted"/>
<feature type="transmembrane region" description="Helical" evidence="1">
    <location>
        <begin position="241"/>
        <end position="260"/>
    </location>
</feature>
<dbReference type="Proteomes" id="UP000036313">
    <property type="component" value="Unassembled WGS sequence"/>
</dbReference>
<feature type="transmembrane region" description="Helical" evidence="1">
    <location>
        <begin position="105"/>
        <end position="128"/>
    </location>
</feature>
<name>A0A0J6VW58_9MYCO</name>
<dbReference type="Pfam" id="PF13367">
    <property type="entry name" value="PrsW-protease"/>
    <property type="match status" value="1"/>
</dbReference>
<sequence>MLSVTRVRRVGAPLGLLIALGTVAGLIVIVLTAINPVGTSIGFVLSSIAMTVVVLSYLWLDRWEPEPPRLLLFAFLWGTSAAVVISAVLQIVLEAWVHPAGSSDISPFTLVVGAPVTEEAAKGVFLLLMMTGVRRHELNSLTDCLVYAGLIGAGFAWLEDILYIANGESVAESLVTAALRLIMSPFAHSLFTTMTAIGVWYALHRRSAAGKAGALLLGYAAAVLLHGMWNGSSLLGAGAYFAVYALWMVPVFALAITLAVRSRRREQVVVAGKLPGMVAAGLISPNEATWLGSLKTRKLAVDTAHRFGGKPAAASVRHFAHRVIELAFVRDRIDRGFGDQRVTALLHEETYALYAARATSPALQHMAGFRAY</sequence>
<dbReference type="AlphaFoldDB" id="A0A0J6VW58"/>
<dbReference type="EMBL" id="JYNU01000025">
    <property type="protein sequence ID" value="KMO73713.1"/>
    <property type="molecule type" value="Genomic_DNA"/>
</dbReference>
<feature type="transmembrane region" description="Helical" evidence="1">
    <location>
        <begin position="72"/>
        <end position="93"/>
    </location>
</feature>
<feature type="transmembrane region" description="Helical" evidence="1">
    <location>
        <begin position="178"/>
        <end position="203"/>
    </location>
</feature>
<evidence type="ECO:0000256" key="1">
    <source>
        <dbReference type="SAM" id="Phobius"/>
    </source>
</evidence>
<accession>A0A0J6VW58</accession>
<dbReference type="PANTHER" id="PTHR36844">
    <property type="entry name" value="PROTEASE PRSW"/>
    <property type="match status" value="1"/>
</dbReference>
<protein>
    <recommendedName>
        <fullName evidence="4">PrsW family intramembrane metalloprotease</fullName>
    </recommendedName>
</protein>
<feature type="transmembrane region" description="Helical" evidence="1">
    <location>
        <begin position="212"/>
        <end position="229"/>
    </location>
</feature>
<evidence type="ECO:0000313" key="3">
    <source>
        <dbReference type="Proteomes" id="UP000036313"/>
    </source>
</evidence>
<comment type="caution">
    <text evidence="2">The sequence shown here is derived from an EMBL/GenBank/DDBJ whole genome shotgun (WGS) entry which is preliminary data.</text>
</comment>
<keyword evidence="1" id="KW-1133">Transmembrane helix</keyword>
<keyword evidence="1" id="KW-0812">Transmembrane</keyword>
<dbReference type="PANTHER" id="PTHR36844:SF1">
    <property type="entry name" value="PROTEASE PRSW"/>
    <property type="match status" value="1"/>
</dbReference>
<dbReference type="InterPro" id="IPR026898">
    <property type="entry name" value="PrsW"/>
</dbReference>
<feature type="transmembrane region" description="Helical" evidence="1">
    <location>
        <begin position="40"/>
        <end position="60"/>
    </location>
</feature>
<dbReference type="GO" id="GO:0008233">
    <property type="term" value="F:peptidase activity"/>
    <property type="evidence" value="ECO:0007669"/>
    <property type="project" value="InterPro"/>
</dbReference>